<dbReference type="InterPro" id="IPR000834">
    <property type="entry name" value="Peptidase_M14"/>
</dbReference>
<organism evidence="3 4">
    <name type="scientific">Oikopleura dioica</name>
    <name type="common">Tunicate</name>
    <dbReference type="NCBI Taxonomy" id="34765"/>
    <lineage>
        <taxon>Eukaryota</taxon>
        <taxon>Metazoa</taxon>
        <taxon>Chordata</taxon>
        <taxon>Tunicata</taxon>
        <taxon>Appendicularia</taxon>
        <taxon>Copelata</taxon>
        <taxon>Oikopleuridae</taxon>
        <taxon>Oikopleura</taxon>
    </lineage>
</organism>
<proteinExistence type="inferred from homology"/>
<protein>
    <submittedName>
        <fullName evidence="3">Oidioi.mRNA.OKI2018_I69.PAR.g11528.t1.cds</fullName>
    </submittedName>
</protein>
<sequence length="78" mass="8286">MAHGVNSSVFNVSYGPVDVLANPGSADVWALKHGGFDQAFTIKLPDDGEYGYLLPANMIKPTADEYVASLVAVLFLIS</sequence>
<evidence type="ECO:0000256" key="1">
    <source>
        <dbReference type="ARBA" id="ARBA00005988"/>
    </source>
</evidence>
<evidence type="ECO:0000313" key="3">
    <source>
        <dbReference type="EMBL" id="CAG5087369.1"/>
    </source>
</evidence>
<evidence type="ECO:0000259" key="2">
    <source>
        <dbReference type="Pfam" id="PF00246"/>
    </source>
</evidence>
<gene>
    <name evidence="3" type="ORF">OKIOD_LOCUS3086</name>
</gene>
<dbReference type="EMBL" id="OU015568">
    <property type="protein sequence ID" value="CAG5087369.1"/>
    <property type="molecule type" value="Genomic_DNA"/>
</dbReference>
<dbReference type="SUPFAM" id="SSF53187">
    <property type="entry name" value="Zn-dependent exopeptidases"/>
    <property type="match status" value="1"/>
</dbReference>
<accession>A0ABN7RW66</accession>
<keyword evidence="4" id="KW-1185">Reference proteome</keyword>
<reference evidence="3 4" key="1">
    <citation type="submission" date="2021-04" db="EMBL/GenBank/DDBJ databases">
        <authorList>
            <person name="Bliznina A."/>
        </authorList>
    </citation>
    <scope>NUCLEOTIDE SEQUENCE [LARGE SCALE GENOMIC DNA]</scope>
</reference>
<dbReference type="Pfam" id="PF00246">
    <property type="entry name" value="Peptidase_M14"/>
    <property type="match status" value="1"/>
</dbReference>
<dbReference type="Gene3D" id="3.40.630.10">
    <property type="entry name" value="Zn peptidases"/>
    <property type="match status" value="1"/>
</dbReference>
<name>A0ABN7RW66_OIKDI</name>
<feature type="domain" description="Peptidase M14" evidence="2">
    <location>
        <begin position="22"/>
        <end position="68"/>
    </location>
</feature>
<dbReference type="Proteomes" id="UP001158576">
    <property type="component" value="Chromosome PAR"/>
</dbReference>
<evidence type="ECO:0000313" key="4">
    <source>
        <dbReference type="Proteomes" id="UP001158576"/>
    </source>
</evidence>
<comment type="similarity">
    <text evidence="1">Belongs to the peptidase M14 family.</text>
</comment>